<keyword evidence="4" id="KW-1185">Reference proteome</keyword>
<feature type="region of interest" description="Disordered" evidence="2">
    <location>
        <begin position="825"/>
        <end position="866"/>
    </location>
</feature>
<reference evidence="4" key="1">
    <citation type="submission" date="2015-09" db="EMBL/GenBank/DDBJ databases">
        <authorList>
            <consortium name="Pathogen Informatics"/>
        </authorList>
    </citation>
    <scope>NUCLEOTIDE SEQUENCE [LARGE SCALE GENOMIC DNA]</scope>
    <source>
        <strain evidence="4">Lake Konstanz</strain>
    </source>
</reference>
<name>A0A0S4JAG7_BODSA</name>
<dbReference type="SMART" id="SM00248">
    <property type="entry name" value="ANK"/>
    <property type="match status" value="5"/>
</dbReference>
<keyword evidence="1" id="KW-0040">ANK repeat</keyword>
<sequence length="1006" mass="106828">MASYFDQTIQSIQHQRWHGQCSEQSLAAFQSTGYHSCLLRVDGKRTEAVKLCALRNLRSVDERLSPEELSQWEGAHPSGVLHVGRTPVMTAIWVDAFDGLHELRNAGASFTMRCPQDDDFTALHYAVKLHRVDMIRYILPLLPRPQLLARTRHDGDTPLHLAARYGHYDIVGMFMAHATKLYSEDTFVWKQLNSISSGSAVPPTSSLICQMILSKSRSDGCTAAHLIAQCRTATMASEDVSVAATAGAAGRDFATPTALAALSCLLDCADEHDSMIPLLSSPQLRTSSGEHLLAACESPVLWQLVKSWCDRCGYEVSWSSPPALSHTKSFAGAKGVSAGVVATDEGEDEESLLESLLALRSRRASLIDSEACPNILLPLLTSDGDTPLHRLAEKANLAGGLGMVRLWLHCLVAVFPPSPYSSPTSVDPQWRHHVRDDAYTKVLEFASPRTGKSAWSTVIEAHGADNYTAQDMMNVALELDAQHEAATKQSHAANEGLFAAAEGAPSVAVSDLHVEPVGGLKSPPLTVDPPPTSPLLLADPSHRPSPVPTVGLLPPPPPIQTLQSYKLLTVFDNKRNARRLAHHLAYHSTPAAGLQWLRDSVIAELCKAVRVATQSIMMSLAATAADAAAKAEVASSVGRPISAGSALPSTPLVATKSQRGVSPPNNKDDGVSNPASQMLSPMTDRPRSRGAQFVDDANNASFRSTGSNETNHSRTTNGADIDMTAEYEGTLTALSGQLLQLASLYNDVLLSVDQDGFQPLFLAALRDNGDAVAPLCDISDAIASEALNIVLYMAQITAQMTKARRAAAAAAQAALDAAAAAKAMRRSNSNLKRTPSMSTNQQNSSSLQRVSSTSAMQQKGGDGTTNVNFSDAEALAVSQSGLALSASFAVAAGGGGGGGGGGAARPPSLLVRDVREALQQPQLIPQEFHPLLDAVLGELELNYAHAFQEEQEQNAAEQLRLQQQAATLETSASEVVVPPPPAVVNSMRGAGASSTGSRSLKSFILS</sequence>
<dbReference type="EMBL" id="CYKH01001647">
    <property type="protein sequence ID" value="CUG88500.1"/>
    <property type="molecule type" value="Genomic_DNA"/>
</dbReference>
<dbReference type="AlphaFoldDB" id="A0A0S4JAG7"/>
<dbReference type="InterPro" id="IPR002110">
    <property type="entry name" value="Ankyrin_rpt"/>
</dbReference>
<accession>A0A0S4JAG7</accession>
<proteinExistence type="predicted"/>
<feature type="region of interest" description="Disordered" evidence="2">
    <location>
        <begin position="986"/>
        <end position="1006"/>
    </location>
</feature>
<dbReference type="Pfam" id="PF12796">
    <property type="entry name" value="Ank_2"/>
    <property type="match status" value="1"/>
</dbReference>
<dbReference type="PANTHER" id="PTHR24121:SF23">
    <property type="entry name" value="NO MECHANORECEPTOR POTENTIAL C, ISOFORM H"/>
    <property type="match status" value="1"/>
</dbReference>
<feature type="compositionally biased region" description="Polar residues" evidence="2">
    <location>
        <begin position="827"/>
        <end position="857"/>
    </location>
</feature>
<evidence type="ECO:0000256" key="1">
    <source>
        <dbReference type="PROSITE-ProRule" id="PRU00023"/>
    </source>
</evidence>
<feature type="repeat" description="ANK" evidence="1">
    <location>
        <begin position="154"/>
        <end position="186"/>
    </location>
</feature>
<organism evidence="3 4">
    <name type="scientific">Bodo saltans</name>
    <name type="common">Flagellated protozoan</name>
    <dbReference type="NCBI Taxonomy" id="75058"/>
    <lineage>
        <taxon>Eukaryota</taxon>
        <taxon>Discoba</taxon>
        <taxon>Euglenozoa</taxon>
        <taxon>Kinetoplastea</taxon>
        <taxon>Metakinetoplastina</taxon>
        <taxon>Eubodonida</taxon>
        <taxon>Bodonidae</taxon>
        <taxon>Bodo</taxon>
    </lineage>
</organism>
<evidence type="ECO:0000313" key="4">
    <source>
        <dbReference type="Proteomes" id="UP000051952"/>
    </source>
</evidence>
<dbReference type="SUPFAM" id="SSF48403">
    <property type="entry name" value="Ankyrin repeat"/>
    <property type="match status" value="2"/>
</dbReference>
<protein>
    <submittedName>
        <fullName evidence="3">Ankyrin repeat protein, putative</fullName>
    </submittedName>
</protein>
<dbReference type="Proteomes" id="UP000051952">
    <property type="component" value="Unassembled WGS sequence"/>
</dbReference>
<evidence type="ECO:0000313" key="3">
    <source>
        <dbReference type="EMBL" id="CUG88500.1"/>
    </source>
</evidence>
<dbReference type="InterPro" id="IPR036770">
    <property type="entry name" value="Ankyrin_rpt-contain_sf"/>
</dbReference>
<gene>
    <name evidence="3" type="ORF">BSAL_15720</name>
</gene>
<dbReference type="Gene3D" id="1.25.40.20">
    <property type="entry name" value="Ankyrin repeat-containing domain"/>
    <property type="match status" value="1"/>
</dbReference>
<feature type="compositionally biased region" description="Low complexity" evidence="2">
    <location>
        <begin position="986"/>
        <end position="999"/>
    </location>
</feature>
<dbReference type="PANTHER" id="PTHR24121">
    <property type="entry name" value="NO MECHANORECEPTOR POTENTIAL C, ISOFORM D-RELATED"/>
    <property type="match status" value="1"/>
</dbReference>
<feature type="region of interest" description="Disordered" evidence="2">
    <location>
        <begin position="640"/>
        <end position="690"/>
    </location>
</feature>
<evidence type="ECO:0000256" key="2">
    <source>
        <dbReference type="SAM" id="MobiDB-lite"/>
    </source>
</evidence>
<feature type="compositionally biased region" description="Polar residues" evidence="2">
    <location>
        <begin position="655"/>
        <end position="665"/>
    </location>
</feature>
<dbReference type="PROSITE" id="PS50297">
    <property type="entry name" value="ANK_REP_REGION"/>
    <property type="match status" value="1"/>
</dbReference>
<dbReference type="VEuPathDB" id="TriTrypDB:BSAL_15720"/>
<dbReference type="PROSITE" id="PS50088">
    <property type="entry name" value="ANK_REPEAT"/>
    <property type="match status" value="1"/>
</dbReference>